<dbReference type="EMBL" id="KQ434924">
    <property type="protein sequence ID" value="KZC11596.1"/>
    <property type="molecule type" value="Genomic_DNA"/>
</dbReference>
<reference evidence="1 2" key="1">
    <citation type="submission" date="2015-07" db="EMBL/GenBank/DDBJ databases">
        <title>The genome of Dufourea novaeangliae.</title>
        <authorList>
            <person name="Pan H."/>
            <person name="Kapheim K."/>
        </authorList>
    </citation>
    <scope>NUCLEOTIDE SEQUENCE [LARGE SCALE GENOMIC DNA]</scope>
    <source>
        <strain evidence="1">0120121106</strain>
        <tissue evidence="1">Whole body</tissue>
    </source>
</reference>
<dbReference type="AlphaFoldDB" id="A0A154PI97"/>
<evidence type="ECO:0000313" key="2">
    <source>
        <dbReference type="Proteomes" id="UP000076502"/>
    </source>
</evidence>
<protein>
    <submittedName>
        <fullName evidence="1">Uncharacterized protein</fullName>
    </submittedName>
</protein>
<keyword evidence="2" id="KW-1185">Reference proteome</keyword>
<sequence length="71" mass="7643">MSKLLIVLIDRAESGNTIDGASDYFACSRELQGYVLVHVKGKKITTGGGEVGGEQSTITNFKYALLYMVLA</sequence>
<evidence type="ECO:0000313" key="1">
    <source>
        <dbReference type="EMBL" id="KZC11596.1"/>
    </source>
</evidence>
<gene>
    <name evidence="1" type="ORF">WN55_02878</name>
</gene>
<name>A0A154PI97_DUFNO</name>
<organism evidence="1 2">
    <name type="scientific">Dufourea novaeangliae</name>
    <name type="common">Sweat bee</name>
    <dbReference type="NCBI Taxonomy" id="178035"/>
    <lineage>
        <taxon>Eukaryota</taxon>
        <taxon>Metazoa</taxon>
        <taxon>Ecdysozoa</taxon>
        <taxon>Arthropoda</taxon>
        <taxon>Hexapoda</taxon>
        <taxon>Insecta</taxon>
        <taxon>Pterygota</taxon>
        <taxon>Neoptera</taxon>
        <taxon>Endopterygota</taxon>
        <taxon>Hymenoptera</taxon>
        <taxon>Apocrita</taxon>
        <taxon>Aculeata</taxon>
        <taxon>Apoidea</taxon>
        <taxon>Anthophila</taxon>
        <taxon>Halictidae</taxon>
        <taxon>Rophitinae</taxon>
        <taxon>Dufourea</taxon>
    </lineage>
</organism>
<accession>A0A154PI97</accession>
<dbReference type="Proteomes" id="UP000076502">
    <property type="component" value="Unassembled WGS sequence"/>
</dbReference>
<proteinExistence type="predicted"/>